<keyword evidence="1" id="KW-0472">Membrane</keyword>
<dbReference type="Proteomes" id="UP000284579">
    <property type="component" value="Unassembled WGS sequence"/>
</dbReference>
<dbReference type="EMBL" id="QRIM01000001">
    <property type="protein sequence ID" value="RHG62837.1"/>
    <property type="molecule type" value="Genomic_DNA"/>
</dbReference>
<dbReference type="OrthoDB" id="1973440at2"/>
<dbReference type="Proteomes" id="UP000285693">
    <property type="component" value="Unassembled WGS sequence"/>
</dbReference>
<keyword evidence="1" id="KW-0812">Transmembrane</keyword>
<dbReference type="InterPro" id="IPR032111">
    <property type="entry name" value="Clostridium_phage_holin"/>
</dbReference>
<keyword evidence="1" id="KW-1133">Transmembrane helix</keyword>
<dbReference type="Proteomes" id="UP000260655">
    <property type="component" value="Unassembled WGS sequence"/>
</dbReference>
<organism evidence="2 6">
    <name type="scientific">Coprococcus comes</name>
    <dbReference type="NCBI Taxonomy" id="410072"/>
    <lineage>
        <taxon>Bacteria</taxon>
        <taxon>Bacillati</taxon>
        <taxon>Bacillota</taxon>
        <taxon>Clostridia</taxon>
        <taxon>Lachnospirales</taxon>
        <taxon>Lachnospiraceae</taxon>
        <taxon>Coprococcus</taxon>
    </lineage>
</organism>
<evidence type="ECO:0008006" key="10">
    <source>
        <dbReference type="Google" id="ProtNLM"/>
    </source>
</evidence>
<dbReference type="EMBL" id="QSOV01000002">
    <property type="protein sequence ID" value="RGJ25410.1"/>
    <property type="molecule type" value="Genomic_DNA"/>
</dbReference>
<name>A0A3E4GSL3_9FIRM</name>
<feature type="transmembrane region" description="Helical" evidence="1">
    <location>
        <begin position="12"/>
        <end position="30"/>
    </location>
</feature>
<proteinExistence type="predicted"/>
<dbReference type="EMBL" id="QRXY01000002">
    <property type="protein sequence ID" value="RGU47284.1"/>
    <property type="molecule type" value="Genomic_DNA"/>
</dbReference>
<evidence type="ECO:0000313" key="2">
    <source>
        <dbReference type="EMBL" id="RGJ25410.1"/>
    </source>
</evidence>
<dbReference type="AlphaFoldDB" id="A0A3E4GSL3"/>
<evidence type="ECO:0000313" key="3">
    <source>
        <dbReference type="EMBL" id="RGU47284.1"/>
    </source>
</evidence>
<feature type="transmembrane region" description="Helical" evidence="1">
    <location>
        <begin position="37"/>
        <end position="54"/>
    </location>
</feature>
<comment type="caution">
    <text evidence="2">The sequence shown here is derived from an EMBL/GenBank/DDBJ whole genome shotgun (WGS) entry which is preliminary data.</text>
</comment>
<evidence type="ECO:0000256" key="1">
    <source>
        <dbReference type="SAM" id="Phobius"/>
    </source>
</evidence>
<evidence type="ECO:0000313" key="8">
    <source>
        <dbReference type="Proteomes" id="UP000285693"/>
    </source>
</evidence>
<evidence type="ECO:0000313" key="5">
    <source>
        <dbReference type="EMBL" id="RHG62837.1"/>
    </source>
</evidence>
<dbReference type="Pfam" id="PF16079">
    <property type="entry name" value="Phage_holin_5_2"/>
    <property type="match status" value="1"/>
</dbReference>
<evidence type="ECO:0000313" key="4">
    <source>
        <dbReference type="EMBL" id="RHF85851.1"/>
    </source>
</evidence>
<evidence type="ECO:0000313" key="7">
    <source>
        <dbReference type="Proteomes" id="UP000284579"/>
    </source>
</evidence>
<evidence type="ECO:0000313" key="9">
    <source>
        <dbReference type="Proteomes" id="UP000286595"/>
    </source>
</evidence>
<sequence>MMEQLMDYVKPELLIVTAVLYFFGIALKQAEFIKDKYIPITLGATGIIICGIWVTSTAHFAGAQDVLTAVFASVTQGIVVAGLSTYIHQIIKQAGKEE</sequence>
<reference evidence="6 7" key="1">
    <citation type="submission" date="2018-08" db="EMBL/GenBank/DDBJ databases">
        <title>A genome reference for cultivated species of the human gut microbiota.</title>
        <authorList>
            <person name="Zou Y."/>
            <person name="Xue W."/>
            <person name="Luo G."/>
        </authorList>
    </citation>
    <scope>NUCLEOTIDE SEQUENCE [LARGE SCALE GENOMIC DNA]</scope>
    <source>
        <strain evidence="3 8">AF16-31</strain>
        <strain evidence="5 9">AM22-12LB</strain>
        <strain evidence="4 7">AM23-3</strain>
        <strain evidence="2 6">TM07-19</strain>
    </source>
</reference>
<dbReference type="EMBL" id="QRHO01000001">
    <property type="protein sequence ID" value="RHF85851.1"/>
    <property type="molecule type" value="Genomic_DNA"/>
</dbReference>
<gene>
    <name evidence="5" type="ORF">DW252_00155</name>
    <name evidence="4" type="ORF">DW656_00840</name>
    <name evidence="3" type="ORF">DWW65_02545</name>
    <name evidence="2" type="ORF">DXD67_02445</name>
</gene>
<protein>
    <recommendedName>
        <fullName evidence="10">Holin</fullName>
    </recommendedName>
</protein>
<accession>A0A3E4GSL3</accession>
<evidence type="ECO:0000313" key="6">
    <source>
        <dbReference type="Proteomes" id="UP000260655"/>
    </source>
</evidence>
<feature type="transmembrane region" description="Helical" evidence="1">
    <location>
        <begin position="66"/>
        <end position="87"/>
    </location>
</feature>
<dbReference type="Proteomes" id="UP000286595">
    <property type="component" value="Unassembled WGS sequence"/>
</dbReference>